<dbReference type="InterPro" id="IPR041682">
    <property type="entry name" value="AAA_14"/>
</dbReference>
<dbReference type="InterPro" id="IPR025420">
    <property type="entry name" value="DUF4143"/>
</dbReference>
<dbReference type="AlphaFoldDB" id="A0A375I184"/>
<dbReference type="EMBL" id="OMOH01000005">
    <property type="protein sequence ID" value="SPF68596.1"/>
    <property type="molecule type" value="Genomic_DNA"/>
</dbReference>
<dbReference type="PANTHER" id="PTHR43566:SF2">
    <property type="entry name" value="DUF4143 DOMAIN-CONTAINING PROTEIN"/>
    <property type="match status" value="1"/>
</dbReference>
<proteinExistence type="predicted"/>
<feature type="domain" description="AAA" evidence="1">
    <location>
        <begin position="20"/>
        <end position="131"/>
    </location>
</feature>
<feature type="domain" description="DUF4143" evidence="2">
    <location>
        <begin position="197"/>
        <end position="365"/>
    </location>
</feature>
<keyword evidence="4" id="KW-1185">Reference proteome</keyword>
<name>A0A375I184_9ACTN</name>
<sequence>MEYLVRTLDRELDALLADAPAVAIDGPKGVGKTDTAARRAGQAWFLDDPAQRELLRADFALDAIAPQGAVLLDEWQQLPQVWDSVRRAVDRGAAPGRFLLTGSATPASASGTHSGAGRILSLRMRPMGLHERGVTRPAVSLAALLTGTAGELGSTTEFGLRDYVGAIVSSGFPGTLGMSPRMRRGFLDSYLSRVIDRDLPDQGYEVRRPETLRRWLAAYAAASSTTTAYSRLLDATTGGDGAQPAKTTTIAYRDHLSRLWLLDPVPAWMPASSPFTALRQAPKHQLADPALAARLLRLTESTLLAPEGSVMLGHLFESLVTLGIRIMAQAAEATVGHLRTKAGEHEVDLIVESVDGGVLGIEVKLAPGVQDPDVRHLLWLHDQIPDRVVDLAVITTGPAAYRRPDGVAVIPLALLGA</sequence>
<dbReference type="PANTHER" id="PTHR43566">
    <property type="entry name" value="CONSERVED PROTEIN"/>
    <property type="match status" value="1"/>
</dbReference>
<gene>
    <name evidence="3" type="ORF">PROPJV5_1578</name>
</gene>
<evidence type="ECO:0000259" key="1">
    <source>
        <dbReference type="Pfam" id="PF13173"/>
    </source>
</evidence>
<evidence type="ECO:0000313" key="4">
    <source>
        <dbReference type="Proteomes" id="UP000265962"/>
    </source>
</evidence>
<reference evidence="4" key="1">
    <citation type="submission" date="2018-02" db="EMBL/GenBank/DDBJ databases">
        <authorList>
            <person name="Hornung B."/>
        </authorList>
    </citation>
    <scope>NUCLEOTIDE SEQUENCE [LARGE SCALE GENOMIC DNA]</scope>
</reference>
<evidence type="ECO:0000313" key="3">
    <source>
        <dbReference type="EMBL" id="SPF68596.1"/>
    </source>
</evidence>
<dbReference type="OrthoDB" id="128089at2"/>
<dbReference type="Proteomes" id="UP000265962">
    <property type="component" value="Unassembled WGS sequence"/>
</dbReference>
<organism evidence="3 4">
    <name type="scientific">Propionibacterium ruminifibrarum</name>
    <dbReference type="NCBI Taxonomy" id="1962131"/>
    <lineage>
        <taxon>Bacteria</taxon>
        <taxon>Bacillati</taxon>
        <taxon>Actinomycetota</taxon>
        <taxon>Actinomycetes</taxon>
        <taxon>Propionibacteriales</taxon>
        <taxon>Propionibacteriaceae</taxon>
        <taxon>Propionibacterium</taxon>
    </lineage>
</organism>
<protein>
    <submittedName>
        <fullName evidence="3">AAA domain</fullName>
    </submittedName>
</protein>
<dbReference type="RefSeq" id="WP_119715746.1">
    <property type="nucleotide sequence ID" value="NZ_OMOH01000005.1"/>
</dbReference>
<evidence type="ECO:0000259" key="2">
    <source>
        <dbReference type="Pfam" id="PF13635"/>
    </source>
</evidence>
<dbReference type="Pfam" id="PF13635">
    <property type="entry name" value="DUF4143"/>
    <property type="match status" value="1"/>
</dbReference>
<dbReference type="Pfam" id="PF13173">
    <property type="entry name" value="AAA_14"/>
    <property type="match status" value="1"/>
</dbReference>
<accession>A0A375I184</accession>